<dbReference type="EMBL" id="KN838960">
    <property type="protein sequence ID" value="KIJ91848.1"/>
    <property type="molecule type" value="Genomic_DNA"/>
</dbReference>
<evidence type="ECO:0008006" key="3">
    <source>
        <dbReference type="Google" id="ProtNLM"/>
    </source>
</evidence>
<accession>A0A0C9WTX3</accession>
<protein>
    <recommendedName>
        <fullName evidence="3">Tc1-like transposase DDE domain-containing protein</fullName>
    </recommendedName>
</protein>
<dbReference type="Proteomes" id="UP000054477">
    <property type="component" value="Unassembled WGS sequence"/>
</dbReference>
<feature type="non-terminal residue" evidence="1">
    <location>
        <position position="1"/>
    </location>
</feature>
<reference evidence="2" key="2">
    <citation type="submission" date="2015-01" db="EMBL/GenBank/DDBJ databases">
        <title>Evolutionary Origins and Diversification of the Mycorrhizal Mutualists.</title>
        <authorList>
            <consortium name="DOE Joint Genome Institute"/>
            <consortium name="Mycorrhizal Genomics Consortium"/>
            <person name="Kohler A."/>
            <person name="Kuo A."/>
            <person name="Nagy L.G."/>
            <person name="Floudas D."/>
            <person name="Copeland A."/>
            <person name="Barry K.W."/>
            <person name="Cichocki N."/>
            <person name="Veneault-Fourrey C."/>
            <person name="LaButti K."/>
            <person name="Lindquist E.A."/>
            <person name="Lipzen A."/>
            <person name="Lundell T."/>
            <person name="Morin E."/>
            <person name="Murat C."/>
            <person name="Riley R."/>
            <person name="Ohm R."/>
            <person name="Sun H."/>
            <person name="Tunlid A."/>
            <person name="Henrissat B."/>
            <person name="Grigoriev I.V."/>
            <person name="Hibbett D.S."/>
            <person name="Martin F."/>
        </authorList>
    </citation>
    <scope>NUCLEOTIDE SEQUENCE [LARGE SCALE GENOMIC DNA]</scope>
    <source>
        <strain evidence="2">LaAM-08-1</strain>
    </source>
</reference>
<feature type="non-terminal residue" evidence="1">
    <location>
        <position position="64"/>
    </location>
</feature>
<dbReference type="HOGENOM" id="CLU_056788_12_1_1"/>
<evidence type="ECO:0000313" key="2">
    <source>
        <dbReference type="Proteomes" id="UP000054477"/>
    </source>
</evidence>
<gene>
    <name evidence="1" type="ORF">K443DRAFT_65226</name>
</gene>
<sequence>YLSPYSPNLNPIEEPFSKIKAFIRQNGDIFLSAENAAIFYDMYVALDAITSEDTIGYLIHAGYF</sequence>
<name>A0A0C9WTX3_9AGAR</name>
<proteinExistence type="predicted"/>
<dbReference type="STRING" id="1095629.A0A0C9WTX3"/>
<organism evidence="1 2">
    <name type="scientific">Laccaria amethystina LaAM-08-1</name>
    <dbReference type="NCBI Taxonomy" id="1095629"/>
    <lineage>
        <taxon>Eukaryota</taxon>
        <taxon>Fungi</taxon>
        <taxon>Dikarya</taxon>
        <taxon>Basidiomycota</taxon>
        <taxon>Agaricomycotina</taxon>
        <taxon>Agaricomycetes</taxon>
        <taxon>Agaricomycetidae</taxon>
        <taxon>Agaricales</taxon>
        <taxon>Agaricineae</taxon>
        <taxon>Hydnangiaceae</taxon>
        <taxon>Laccaria</taxon>
    </lineage>
</organism>
<dbReference type="AlphaFoldDB" id="A0A0C9WTX3"/>
<keyword evidence="2" id="KW-1185">Reference proteome</keyword>
<evidence type="ECO:0000313" key="1">
    <source>
        <dbReference type="EMBL" id="KIJ91848.1"/>
    </source>
</evidence>
<reference evidence="1 2" key="1">
    <citation type="submission" date="2014-04" db="EMBL/GenBank/DDBJ databases">
        <authorList>
            <consortium name="DOE Joint Genome Institute"/>
            <person name="Kuo A."/>
            <person name="Kohler A."/>
            <person name="Nagy L.G."/>
            <person name="Floudas D."/>
            <person name="Copeland A."/>
            <person name="Barry K.W."/>
            <person name="Cichocki N."/>
            <person name="Veneault-Fourrey C."/>
            <person name="LaButti K."/>
            <person name="Lindquist E.A."/>
            <person name="Lipzen A."/>
            <person name="Lundell T."/>
            <person name="Morin E."/>
            <person name="Murat C."/>
            <person name="Sun H."/>
            <person name="Tunlid A."/>
            <person name="Henrissat B."/>
            <person name="Grigoriev I.V."/>
            <person name="Hibbett D.S."/>
            <person name="Martin F."/>
            <person name="Nordberg H.P."/>
            <person name="Cantor M.N."/>
            <person name="Hua S.X."/>
        </authorList>
    </citation>
    <scope>NUCLEOTIDE SEQUENCE [LARGE SCALE GENOMIC DNA]</scope>
    <source>
        <strain evidence="1 2">LaAM-08-1</strain>
    </source>
</reference>
<dbReference type="OrthoDB" id="2266637at2759"/>